<name>A0A2S5KM75_9PROT</name>
<dbReference type="PANTHER" id="PTHR46796">
    <property type="entry name" value="HTH-TYPE TRANSCRIPTIONAL ACTIVATOR RHAS-RELATED"/>
    <property type="match status" value="1"/>
</dbReference>
<dbReference type="SUPFAM" id="SSF46689">
    <property type="entry name" value="Homeodomain-like"/>
    <property type="match status" value="2"/>
</dbReference>
<proteinExistence type="predicted"/>
<dbReference type="EMBL" id="PRLP01000061">
    <property type="protein sequence ID" value="PPC75921.1"/>
    <property type="molecule type" value="Genomic_DNA"/>
</dbReference>
<evidence type="ECO:0000313" key="5">
    <source>
        <dbReference type="EMBL" id="PPC75921.1"/>
    </source>
</evidence>
<organism evidence="5 6">
    <name type="scientific">Proteobacteria bacterium 228</name>
    <dbReference type="NCBI Taxonomy" id="2083153"/>
    <lineage>
        <taxon>Bacteria</taxon>
        <taxon>Pseudomonadati</taxon>
        <taxon>Pseudomonadota</taxon>
    </lineage>
</organism>
<feature type="domain" description="HTH araC/xylS-type" evidence="4">
    <location>
        <begin position="138"/>
        <end position="235"/>
    </location>
</feature>
<dbReference type="SMART" id="SM00342">
    <property type="entry name" value="HTH_ARAC"/>
    <property type="match status" value="1"/>
</dbReference>
<dbReference type="InterPro" id="IPR050204">
    <property type="entry name" value="AraC_XylS_family_regulators"/>
</dbReference>
<evidence type="ECO:0000256" key="3">
    <source>
        <dbReference type="ARBA" id="ARBA00023163"/>
    </source>
</evidence>
<keyword evidence="2" id="KW-0238">DNA-binding</keyword>
<dbReference type="Proteomes" id="UP000238196">
    <property type="component" value="Unassembled WGS sequence"/>
</dbReference>
<dbReference type="InterPro" id="IPR018060">
    <property type="entry name" value="HTH_AraC"/>
</dbReference>
<accession>A0A2S5KM75</accession>
<keyword evidence="1" id="KW-0805">Transcription regulation</keyword>
<dbReference type="InterPro" id="IPR009057">
    <property type="entry name" value="Homeodomain-like_sf"/>
</dbReference>
<evidence type="ECO:0000256" key="2">
    <source>
        <dbReference type="ARBA" id="ARBA00023125"/>
    </source>
</evidence>
<dbReference type="InterPro" id="IPR014710">
    <property type="entry name" value="RmlC-like_jellyroll"/>
</dbReference>
<protein>
    <submittedName>
        <fullName evidence="5">AraC family transcriptional regulator</fullName>
    </submittedName>
</protein>
<gene>
    <name evidence="5" type="ORF">C4K68_18080</name>
</gene>
<dbReference type="GO" id="GO:0043565">
    <property type="term" value="F:sequence-specific DNA binding"/>
    <property type="evidence" value="ECO:0007669"/>
    <property type="project" value="InterPro"/>
</dbReference>
<dbReference type="Pfam" id="PF12833">
    <property type="entry name" value="HTH_18"/>
    <property type="match status" value="1"/>
</dbReference>
<dbReference type="Gene3D" id="2.60.120.10">
    <property type="entry name" value="Jelly Rolls"/>
    <property type="match status" value="1"/>
</dbReference>
<evidence type="ECO:0000259" key="4">
    <source>
        <dbReference type="PROSITE" id="PS01124"/>
    </source>
</evidence>
<dbReference type="GO" id="GO:0003700">
    <property type="term" value="F:DNA-binding transcription factor activity"/>
    <property type="evidence" value="ECO:0007669"/>
    <property type="project" value="InterPro"/>
</dbReference>
<dbReference type="SUPFAM" id="SSF51182">
    <property type="entry name" value="RmlC-like cupins"/>
    <property type="match status" value="1"/>
</dbReference>
<comment type="caution">
    <text evidence="5">The sequence shown here is derived from an EMBL/GenBank/DDBJ whole genome shotgun (WGS) entry which is preliminary data.</text>
</comment>
<dbReference type="OrthoDB" id="5740883at2"/>
<keyword evidence="3" id="KW-0804">Transcription</keyword>
<evidence type="ECO:0000313" key="6">
    <source>
        <dbReference type="Proteomes" id="UP000238196"/>
    </source>
</evidence>
<dbReference type="InterPro" id="IPR011051">
    <property type="entry name" value="RmlC_Cupin_sf"/>
</dbReference>
<dbReference type="PANTHER" id="PTHR46796:SF10">
    <property type="entry name" value="TRANSCRIPTIONAL ACTIVATOR FEAR"/>
    <property type="match status" value="1"/>
</dbReference>
<dbReference type="AlphaFoldDB" id="A0A2S5KM75"/>
<sequence>MENSLSIRTYTKQQQSHAHDYHQLVLPIRGVITIELEGYAGKVGVGECVVIQSGRQHNFRADEAARFIVADLLQLPDNLYSKASAVFSVSAPMLSFLFFAEKQLEFQVDEALEASILQLFMQLLARQGDRAPVDQRIRTVQAHITDHLASNLQIAELAEAAYLSPTQFKKLFREALGSSVHQYITQLRMEKARALLTHTDLPVQLIAEQVGYNDVSAFIRRFTACFGMSPRAFAR</sequence>
<evidence type="ECO:0000256" key="1">
    <source>
        <dbReference type="ARBA" id="ARBA00023015"/>
    </source>
</evidence>
<dbReference type="Gene3D" id="1.10.10.60">
    <property type="entry name" value="Homeodomain-like"/>
    <property type="match status" value="2"/>
</dbReference>
<reference evidence="5 6" key="1">
    <citation type="submission" date="2018-02" db="EMBL/GenBank/DDBJ databases">
        <title>novel marine gammaproteobacteria from coastal saline agro ecosystem.</title>
        <authorList>
            <person name="Krishnan R."/>
            <person name="Ramesh Kumar N."/>
        </authorList>
    </citation>
    <scope>NUCLEOTIDE SEQUENCE [LARGE SCALE GENOMIC DNA]</scope>
    <source>
        <strain evidence="5 6">228</strain>
    </source>
</reference>
<dbReference type="PROSITE" id="PS01124">
    <property type="entry name" value="HTH_ARAC_FAMILY_2"/>
    <property type="match status" value="1"/>
</dbReference>